<organism evidence="2 3">
    <name type="scientific">Phytophthora nicotianae P1976</name>
    <dbReference type="NCBI Taxonomy" id="1317066"/>
    <lineage>
        <taxon>Eukaryota</taxon>
        <taxon>Sar</taxon>
        <taxon>Stramenopiles</taxon>
        <taxon>Oomycota</taxon>
        <taxon>Peronosporomycetes</taxon>
        <taxon>Peronosporales</taxon>
        <taxon>Peronosporaceae</taxon>
        <taxon>Phytophthora</taxon>
    </lineage>
</organism>
<name>A0A080Z711_PHYNI</name>
<reference evidence="2 3" key="1">
    <citation type="submission" date="2013-11" db="EMBL/GenBank/DDBJ databases">
        <title>The Genome Sequence of Phytophthora parasitica P1976.</title>
        <authorList>
            <consortium name="The Broad Institute Genomics Platform"/>
            <person name="Russ C."/>
            <person name="Tyler B."/>
            <person name="Panabieres F."/>
            <person name="Shan W."/>
            <person name="Tripathy S."/>
            <person name="Grunwald N."/>
            <person name="Machado M."/>
            <person name="Johnson C.S."/>
            <person name="Walker B."/>
            <person name="Young S."/>
            <person name="Zeng Q."/>
            <person name="Gargeya S."/>
            <person name="Fitzgerald M."/>
            <person name="Haas B."/>
            <person name="Abouelleil A."/>
            <person name="Allen A.W."/>
            <person name="Alvarado L."/>
            <person name="Arachchi H.M."/>
            <person name="Berlin A.M."/>
            <person name="Chapman S.B."/>
            <person name="Gainer-Dewar J."/>
            <person name="Goldberg J."/>
            <person name="Griggs A."/>
            <person name="Gujja S."/>
            <person name="Hansen M."/>
            <person name="Howarth C."/>
            <person name="Imamovic A."/>
            <person name="Ireland A."/>
            <person name="Larimer J."/>
            <person name="McCowan C."/>
            <person name="Murphy C."/>
            <person name="Pearson M."/>
            <person name="Poon T.W."/>
            <person name="Priest M."/>
            <person name="Roberts A."/>
            <person name="Saif S."/>
            <person name="Shea T."/>
            <person name="Sisk P."/>
            <person name="Sykes S."/>
            <person name="Wortman J."/>
            <person name="Nusbaum C."/>
            <person name="Birren B."/>
        </authorList>
    </citation>
    <scope>NUCLEOTIDE SEQUENCE [LARGE SCALE GENOMIC DNA]</scope>
    <source>
        <strain evidence="2 3">P1976</strain>
    </source>
</reference>
<sequence length="264" mass="28960">MLASWRGRPPHFVILSGRMVELEDGLNRNVHLAQDDYGIIVTLMEVADNFAAIHGSSDKTKISGKPKGDAVGDNGEWLKYHQTATALFGNLYWTFDTDGTGTTDDPMAEPGSDSGSCNGDRSHSGTCNGEHKHTKLDGSQWGLRRRATASAGDKLDELDERTDGTDGGAVHGGVVTGDERCEWRRTATVVMFAEDCAREGRRWGRTPEWLSEHRPRTLQRTSISLSVGHEPAQRTQLFADGHQDFGRISASWTIKPGVQGRANR</sequence>
<accession>A0A080Z711</accession>
<protein>
    <submittedName>
        <fullName evidence="2">Uncharacterized protein</fullName>
    </submittedName>
</protein>
<comment type="caution">
    <text evidence="2">The sequence shown here is derived from an EMBL/GenBank/DDBJ whole genome shotgun (WGS) entry which is preliminary data.</text>
</comment>
<gene>
    <name evidence="2" type="ORF">F444_19662</name>
</gene>
<evidence type="ECO:0000256" key="1">
    <source>
        <dbReference type="SAM" id="MobiDB-lite"/>
    </source>
</evidence>
<feature type="compositionally biased region" description="Polar residues" evidence="1">
    <location>
        <begin position="113"/>
        <end position="127"/>
    </location>
</feature>
<feature type="region of interest" description="Disordered" evidence="1">
    <location>
        <begin position="101"/>
        <end position="171"/>
    </location>
</feature>
<proteinExistence type="predicted"/>
<dbReference type="AlphaFoldDB" id="A0A080Z711"/>
<evidence type="ECO:0000313" key="3">
    <source>
        <dbReference type="Proteomes" id="UP000028582"/>
    </source>
</evidence>
<dbReference type="Proteomes" id="UP000028582">
    <property type="component" value="Unassembled WGS sequence"/>
</dbReference>
<evidence type="ECO:0000313" key="2">
    <source>
        <dbReference type="EMBL" id="ETO62422.1"/>
    </source>
</evidence>
<dbReference type="EMBL" id="ANJA01003595">
    <property type="protein sequence ID" value="ETO62422.1"/>
    <property type="molecule type" value="Genomic_DNA"/>
</dbReference>